<dbReference type="KEGG" id="serj:SGUI_2874"/>
<dbReference type="AlphaFoldDB" id="A0A1B1NFS3"/>
<evidence type="ECO:0008006" key="3">
    <source>
        <dbReference type="Google" id="ProtNLM"/>
    </source>
</evidence>
<keyword evidence="2" id="KW-1185">Reference proteome</keyword>
<dbReference type="InterPro" id="IPR014942">
    <property type="entry name" value="AbiEii"/>
</dbReference>
<proteinExistence type="predicted"/>
<dbReference type="EMBL" id="CP014989">
    <property type="protein sequence ID" value="ANS80270.1"/>
    <property type="molecule type" value="Genomic_DNA"/>
</dbReference>
<sequence length="266" mass="29831">MIPYNAVTAWGVDHPWPTREQVEQDLLLSRAICAIASDAYLGQELVFRGGTALHKLHLPEPWRYSEDLDYVRTSAGGIKPLTQALTELGRELGFSVSTRVSEHPKILWRTTAQTGTPLRLKIEVNTFERSPALPHLLLPYAVRSAWWSGEAQVRTFRPEELMATKIRALYQRSKGRDLFDLWLSLDVLDLDPGEIVAAFLPYRPSGMTQARAETNLAAKLRDRTFRSDLAPLIRSVSLAYDPDTAAERVSTLLLSRLDGGPTPKGR</sequence>
<dbReference type="RefSeq" id="WP_066641517.1">
    <property type="nucleotide sequence ID" value="NZ_CP014989.1"/>
</dbReference>
<dbReference type="OrthoDB" id="1550603at2"/>
<dbReference type="Gene3D" id="3.10.450.620">
    <property type="entry name" value="JHP933, nucleotidyltransferase-like core domain"/>
    <property type="match status" value="1"/>
</dbReference>
<name>A0A1B1NFS3_9MICO</name>
<dbReference type="Proteomes" id="UP000092482">
    <property type="component" value="Chromosome"/>
</dbReference>
<accession>A0A1B1NFS3</accession>
<reference evidence="1 2" key="1">
    <citation type="submission" date="2016-03" db="EMBL/GenBank/DDBJ databases">
        <title>Shallow-sea hydrothermal system.</title>
        <authorList>
            <person name="Tang K."/>
        </authorList>
    </citation>
    <scope>NUCLEOTIDE SEQUENCE [LARGE SCALE GENOMIC DNA]</scope>
    <source>
        <strain evidence="1 2">JLT9</strain>
    </source>
</reference>
<organism evidence="1 2">
    <name type="scientific">Serinicoccus hydrothermalis</name>
    <dbReference type="NCBI Taxonomy" id="1758689"/>
    <lineage>
        <taxon>Bacteria</taxon>
        <taxon>Bacillati</taxon>
        <taxon>Actinomycetota</taxon>
        <taxon>Actinomycetes</taxon>
        <taxon>Micrococcales</taxon>
        <taxon>Ornithinimicrobiaceae</taxon>
        <taxon>Serinicoccus</taxon>
    </lineage>
</organism>
<dbReference type="PATRIC" id="fig|1758689.4.peg.3000"/>
<evidence type="ECO:0000313" key="1">
    <source>
        <dbReference type="EMBL" id="ANS80270.1"/>
    </source>
</evidence>
<dbReference type="Pfam" id="PF08843">
    <property type="entry name" value="AbiEii"/>
    <property type="match status" value="1"/>
</dbReference>
<evidence type="ECO:0000313" key="2">
    <source>
        <dbReference type="Proteomes" id="UP000092482"/>
    </source>
</evidence>
<protein>
    <recommendedName>
        <fullName evidence="3">Nucleotidyl transferase AbiEii/AbiGii toxin family protein</fullName>
    </recommendedName>
</protein>
<gene>
    <name evidence="1" type="ORF">SGUI_2874</name>
</gene>
<dbReference type="STRING" id="1758689.SGUI_2874"/>